<name>A0A9X9LA69_BLUGR</name>
<dbReference type="AlphaFoldDB" id="A0A9X9LA69"/>
<accession>A0A9X9LA69</accession>
<evidence type="ECO:0000313" key="1">
    <source>
        <dbReference type="EMBL" id="VCU40635.1"/>
    </source>
</evidence>
<organism evidence="1 2">
    <name type="scientific">Blumeria graminis f. sp. tritici</name>
    <dbReference type="NCBI Taxonomy" id="62690"/>
    <lineage>
        <taxon>Eukaryota</taxon>
        <taxon>Fungi</taxon>
        <taxon>Dikarya</taxon>
        <taxon>Ascomycota</taxon>
        <taxon>Pezizomycotina</taxon>
        <taxon>Leotiomycetes</taxon>
        <taxon>Erysiphales</taxon>
        <taxon>Erysiphaceae</taxon>
        <taxon>Blumeria</taxon>
    </lineage>
</organism>
<feature type="non-terminal residue" evidence="1">
    <location>
        <position position="64"/>
    </location>
</feature>
<protein>
    <submittedName>
        <fullName evidence="1">Bgt-60038</fullName>
    </submittedName>
</protein>
<proteinExistence type="predicted"/>
<keyword evidence="2" id="KW-1185">Reference proteome</keyword>
<dbReference type="EMBL" id="LR026986">
    <property type="protein sequence ID" value="VCU40635.1"/>
    <property type="molecule type" value="Genomic_DNA"/>
</dbReference>
<gene>
    <name evidence="1" type="ORF">BGT96224V316_LOCUS1888</name>
</gene>
<reference evidence="1 2" key="1">
    <citation type="submission" date="2018-08" db="EMBL/GenBank/DDBJ databases">
        <authorList>
            <person name="Muller C M."/>
        </authorList>
    </citation>
    <scope>NUCLEOTIDE SEQUENCE [LARGE SCALE GENOMIC DNA]</scope>
</reference>
<dbReference type="Proteomes" id="UP000324639">
    <property type="component" value="Chromosome Bgt_-03"/>
</dbReference>
<evidence type="ECO:0000313" key="2">
    <source>
        <dbReference type="Proteomes" id="UP000324639"/>
    </source>
</evidence>
<sequence length="64" mass="6985">MFLRNPSNCSISWVSMELDMIICVSRALDNHFCSCTRNSLSLASISLCAAPEEADCVLGREACV</sequence>